<keyword evidence="6" id="KW-0704">Schiff base</keyword>
<keyword evidence="6" id="KW-0456">Lyase</keyword>
<accession>A0A914VN07</accession>
<dbReference type="PANTHER" id="PTHR11570:SF0">
    <property type="entry name" value="S-ADENOSYLMETHIONINE DECARBOXYLASE PROENZYME"/>
    <property type="match status" value="1"/>
</dbReference>
<dbReference type="Proteomes" id="UP000887566">
    <property type="component" value="Unplaced"/>
</dbReference>
<feature type="active site" description="Proton acceptor; for processing activity" evidence="7">
    <location>
        <position position="248"/>
    </location>
</feature>
<keyword evidence="3 6" id="KW-0745">Spermidine biosynthesis</keyword>
<feature type="binding site" evidence="8">
    <location>
        <position position="242"/>
    </location>
    <ligand>
        <name>substrate</name>
    </ligand>
</feature>
<name>A0A914VN07_9BILA</name>
<keyword evidence="6" id="KW-0670">Pyruvate</keyword>
<feature type="region of interest" description="Disordered" evidence="12">
    <location>
        <begin position="1"/>
        <end position="27"/>
    </location>
</feature>
<dbReference type="AlphaFoldDB" id="A0A914VN07"/>
<feature type="chain" id="PRO_5042320004" description="S-adenosylmethionine decarboxylase beta chain" evidence="11">
    <location>
        <begin position="1"/>
        <end position="86"/>
    </location>
</feature>
<dbReference type="Pfam" id="PF01536">
    <property type="entry name" value="SAM_decarbox"/>
    <property type="match status" value="1"/>
</dbReference>
<comment type="similarity">
    <text evidence="2 6">Belongs to the eukaryotic AdoMetDC family.</text>
</comment>
<evidence type="ECO:0000256" key="4">
    <source>
        <dbReference type="ARBA" id="ARBA00023115"/>
    </source>
</evidence>
<evidence type="ECO:0000256" key="6">
    <source>
        <dbReference type="PIRNR" id="PIRNR001355"/>
    </source>
</evidence>
<feature type="active site" description="Schiff-base intermediate with substrate; via pyruvic acid" evidence="7">
    <location>
        <position position="87"/>
    </location>
</feature>
<comment type="cofactor">
    <cofactor evidence="6">
        <name>pyruvate</name>
        <dbReference type="ChEBI" id="CHEBI:15361"/>
    </cofactor>
    <text evidence="6">Binds 1 pyruvoyl group covalently per subunit.</text>
</comment>
<dbReference type="InterPro" id="IPR048283">
    <property type="entry name" value="AdoMetDC-like"/>
</dbReference>
<evidence type="ECO:0000256" key="9">
    <source>
        <dbReference type="PIRSR" id="PIRSR001355-3"/>
    </source>
</evidence>
<keyword evidence="10" id="KW-0068">Autocatalytic cleavage</keyword>
<dbReference type="InterPro" id="IPR001985">
    <property type="entry name" value="S-AdoMet_decarboxylase_euk"/>
</dbReference>
<evidence type="ECO:0000256" key="1">
    <source>
        <dbReference type="ARBA" id="ARBA00004911"/>
    </source>
</evidence>
<keyword evidence="6" id="KW-0210">Decarboxylase</keyword>
<dbReference type="GO" id="GO:0004014">
    <property type="term" value="F:adenosylmethionine decarboxylase activity"/>
    <property type="evidence" value="ECO:0007669"/>
    <property type="project" value="UniProtKB-EC"/>
</dbReference>
<dbReference type="SUPFAM" id="SSF56276">
    <property type="entry name" value="S-adenosylmethionine decarboxylase"/>
    <property type="match status" value="1"/>
</dbReference>
<evidence type="ECO:0000313" key="14">
    <source>
        <dbReference type="WBParaSite" id="PSAMB.scaffold2222size24503.g16856.t1"/>
    </source>
</evidence>
<dbReference type="InterPro" id="IPR016067">
    <property type="entry name" value="S-AdoMet_deCO2ase_core"/>
</dbReference>
<keyword evidence="13" id="KW-1185">Reference proteome</keyword>
<dbReference type="GO" id="GO:0006597">
    <property type="term" value="P:spermine biosynthetic process"/>
    <property type="evidence" value="ECO:0007669"/>
    <property type="project" value="InterPro"/>
</dbReference>
<dbReference type="PIRSF" id="PIRSF001355">
    <property type="entry name" value="S-AdenosylMet_decarboxylase"/>
    <property type="match status" value="1"/>
</dbReference>
<comment type="pathway">
    <text evidence="1 6">Amine and polyamine biosynthesis; S-adenosylmethioninamine biosynthesis; S-adenosylmethioninamine from S-adenosyl-L-methionine: step 1/1.</text>
</comment>
<sequence length="355" mass="40137">MSSSSISLPSLEGSVASRSPSPSSTGPDHYFEGAEKLLEIWFHVEPTSKSLRVIPYNELTELLDLAHCQIISSRSNEKVDAYVLSESSCFVSDSRFILKTCGTTRLLDTVGRLLDLAREYCGLNSVLNVYYSRKNFARPELQIGPHGSFEHEIARLDDHFEDGAAYCMGSLKQDRWYLYTLHSPVAPQRNVDHTLELLMTDLPEEVCALFTKEVCADGPECTKLAGIDKLVPPGTIIDETLFDPVGYSMNGLLPHSDHYVTIHVTPEPEFSYVSFETNQDLWDLYKQANKVLDCFKPKKFQLTLFASDESPGAKASQQHLWERDIPGYRRTDLQFIRLAHDTLVYAQFKQKVNID</sequence>
<feature type="binding site" evidence="8">
    <location>
        <position position="86"/>
    </location>
    <ligand>
        <name>substrate</name>
    </ligand>
</feature>
<dbReference type="GO" id="GO:0008295">
    <property type="term" value="P:spermidine biosynthetic process"/>
    <property type="evidence" value="ECO:0007669"/>
    <property type="project" value="UniProtKB-KW"/>
</dbReference>
<dbReference type="WBParaSite" id="PSAMB.scaffold2251size24344.g16989.t1">
    <property type="protein sequence ID" value="PSAMB.scaffold2251size24344.g16989.t1"/>
    <property type="gene ID" value="PSAMB.scaffold2251size24344.g16989"/>
</dbReference>
<feature type="site" description="Cleavage (non-hydrolytic); by autolysis" evidence="10">
    <location>
        <begin position="86"/>
        <end position="87"/>
    </location>
</feature>
<feature type="binding site" evidence="8">
    <location>
        <position position="267"/>
    </location>
    <ligand>
        <name>substrate</name>
    </ligand>
</feature>
<dbReference type="WBParaSite" id="PSAMB.scaffold2222size24503.g16856.t1">
    <property type="protein sequence ID" value="PSAMB.scaffold2222size24503.g16856.t1"/>
    <property type="gene ID" value="PSAMB.scaffold2222size24503.g16856"/>
</dbReference>
<dbReference type="GO" id="GO:0005829">
    <property type="term" value="C:cytosol"/>
    <property type="evidence" value="ECO:0007669"/>
    <property type="project" value="TreeGrafter"/>
</dbReference>
<feature type="modified residue" description="Pyruvic acid (Ser); by autocatalysis" evidence="9">
    <location>
        <position position="87"/>
    </location>
</feature>
<evidence type="ECO:0000256" key="10">
    <source>
        <dbReference type="PIRSR" id="PIRSR001355-4"/>
    </source>
</evidence>
<evidence type="ECO:0000256" key="8">
    <source>
        <dbReference type="PIRSR" id="PIRSR001355-2"/>
    </source>
</evidence>
<evidence type="ECO:0000256" key="11">
    <source>
        <dbReference type="PIRSR" id="PIRSR001355-5"/>
    </source>
</evidence>
<comment type="catalytic activity">
    <reaction evidence="5 6">
        <text>S-adenosyl-L-methionine + H(+) = S-adenosyl 3-(methylsulfanyl)propylamine + CO2</text>
        <dbReference type="Rhea" id="RHEA:15981"/>
        <dbReference type="ChEBI" id="CHEBI:15378"/>
        <dbReference type="ChEBI" id="CHEBI:16526"/>
        <dbReference type="ChEBI" id="CHEBI:57443"/>
        <dbReference type="ChEBI" id="CHEBI:59789"/>
        <dbReference type="EC" id="4.1.1.50"/>
    </reaction>
</comment>
<feature type="chain" id="PRO_5042320003" description="S-adenosylmethionine decarboxylase alpha chain" evidence="11">
    <location>
        <begin position="87"/>
        <end position="355"/>
    </location>
</feature>
<feature type="active site" description="Proton donor; for catalytic activity" evidence="7">
    <location>
        <position position="101"/>
    </location>
</feature>
<evidence type="ECO:0000256" key="7">
    <source>
        <dbReference type="PIRSR" id="PIRSR001355-1"/>
    </source>
</evidence>
<dbReference type="PANTHER" id="PTHR11570">
    <property type="entry name" value="S-ADENOSYLMETHIONINE DECARBOXYLASE"/>
    <property type="match status" value="1"/>
</dbReference>
<dbReference type="EC" id="4.1.1.50" evidence="6"/>
<feature type="binding site" evidence="8">
    <location>
        <position position="31"/>
    </location>
    <ligand>
        <name>substrate</name>
    </ligand>
</feature>
<evidence type="ECO:0000256" key="12">
    <source>
        <dbReference type="SAM" id="MobiDB-lite"/>
    </source>
</evidence>
<evidence type="ECO:0000313" key="15">
    <source>
        <dbReference type="WBParaSite" id="PSAMB.scaffold2251size24344.g16989.t1"/>
    </source>
</evidence>
<evidence type="ECO:0000256" key="5">
    <source>
        <dbReference type="ARBA" id="ARBA00048112"/>
    </source>
</evidence>
<dbReference type="Gene3D" id="3.60.90.10">
    <property type="entry name" value="S-adenosylmethionine decarboxylase"/>
    <property type="match status" value="1"/>
</dbReference>
<reference evidence="14 15" key="1">
    <citation type="submission" date="2022-11" db="UniProtKB">
        <authorList>
            <consortium name="WormBaseParasite"/>
        </authorList>
    </citation>
    <scope>IDENTIFICATION</scope>
</reference>
<dbReference type="NCBIfam" id="TIGR00535">
    <property type="entry name" value="SAM_DCase"/>
    <property type="match status" value="1"/>
</dbReference>
<proteinExistence type="inferred from homology"/>
<keyword evidence="4 6" id="KW-0620">Polyamine biosynthesis</keyword>
<protein>
    <recommendedName>
        <fullName evidence="6">S-adenosylmethionine decarboxylase proenzyme</fullName>
        <ecNumber evidence="6">4.1.1.50</ecNumber>
    </recommendedName>
</protein>
<evidence type="ECO:0000256" key="2">
    <source>
        <dbReference type="ARBA" id="ARBA00008466"/>
    </source>
</evidence>
<keyword evidence="6" id="KW-0865">Zymogen</keyword>
<evidence type="ECO:0000313" key="13">
    <source>
        <dbReference type="Proteomes" id="UP000887566"/>
    </source>
</evidence>
<feature type="active site" description="Proton acceptor; for processing activity" evidence="7">
    <location>
        <position position="263"/>
    </location>
</feature>
<organism evidence="13 14">
    <name type="scientific">Plectus sambesii</name>
    <dbReference type="NCBI Taxonomy" id="2011161"/>
    <lineage>
        <taxon>Eukaryota</taxon>
        <taxon>Metazoa</taxon>
        <taxon>Ecdysozoa</taxon>
        <taxon>Nematoda</taxon>
        <taxon>Chromadorea</taxon>
        <taxon>Plectida</taxon>
        <taxon>Plectina</taxon>
        <taxon>Plectoidea</taxon>
        <taxon>Plectidae</taxon>
        <taxon>Plectus</taxon>
    </lineage>
</organism>
<evidence type="ECO:0000256" key="3">
    <source>
        <dbReference type="ARBA" id="ARBA00023066"/>
    </source>
</evidence>
<keyword evidence="6" id="KW-0949">S-adenosyl-L-methionine</keyword>